<name>A0A1M6DTK3_9RHOB</name>
<dbReference type="SMART" id="SM00822">
    <property type="entry name" value="PKS_KR"/>
    <property type="match status" value="1"/>
</dbReference>
<reference evidence="4 5" key="1">
    <citation type="submission" date="2016-11" db="EMBL/GenBank/DDBJ databases">
        <authorList>
            <person name="Jaros S."/>
            <person name="Januszkiewicz K."/>
            <person name="Wedrychowicz H."/>
        </authorList>
    </citation>
    <scope>NUCLEOTIDE SEQUENCE [LARGE SCALE GENOMIC DNA]</scope>
    <source>
        <strain evidence="4 5">DSM 100565</strain>
    </source>
</reference>
<proteinExistence type="inferred from homology"/>
<keyword evidence="5" id="KW-1185">Reference proteome</keyword>
<dbReference type="InterPro" id="IPR020904">
    <property type="entry name" value="Sc_DH/Rdtase_CS"/>
</dbReference>
<dbReference type="GO" id="GO:0018454">
    <property type="term" value="F:acetoacetyl-CoA reductase activity"/>
    <property type="evidence" value="ECO:0007669"/>
    <property type="project" value="InterPro"/>
</dbReference>
<evidence type="ECO:0000259" key="3">
    <source>
        <dbReference type="SMART" id="SM00822"/>
    </source>
</evidence>
<dbReference type="CDD" id="cd05333">
    <property type="entry name" value="BKR_SDR_c"/>
    <property type="match status" value="1"/>
</dbReference>
<organism evidence="4 5">
    <name type="scientific">Wenxinia saemankumensis</name>
    <dbReference type="NCBI Taxonomy" id="1447782"/>
    <lineage>
        <taxon>Bacteria</taxon>
        <taxon>Pseudomonadati</taxon>
        <taxon>Pseudomonadota</taxon>
        <taxon>Alphaproteobacteria</taxon>
        <taxon>Rhodobacterales</taxon>
        <taxon>Roseobacteraceae</taxon>
        <taxon>Wenxinia</taxon>
    </lineage>
</organism>
<dbReference type="RefSeq" id="WP_073327972.1">
    <property type="nucleotide sequence ID" value="NZ_FQYO01000003.1"/>
</dbReference>
<gene>
    <name evidence="4" type="ORF">SAMN05444417_1595</name>
</gene>
<dbReference type="InterPro" id="IPR057326">
    <property type="entry name" value="KR_dom"/>
</dbReference>
<dbReference type="AlphaFoldDB" id="A0A1M6DTK3"/>
<dbReference type="NCBIfam" id="NF009464">
    <property type="entry name" value="PRK12824.1"/>
    <property type="match status" value="1"/>
</dbReference>
<sequence>MARTALVTGGSRGIGAAISKALKEAGYTVAATYAGNEEKAKAFTDETGIRTYRWDVADYEACKAGIARVEAECGPVEVLVNNAGITRDAPFHRMTPDHWNAVIGTNLTGLFNMTHNVWGGMRERKFGRVISISSINGQKGQFGQANYSAAKAGDIGFSKALAQEGARAGITVNVIAPGYINTEMVQAVPEKVMNEVILPAIPVGRVGEPEEIARCVVFLASEESGFITGATLTANGGQYLA</sequence>
<dbReference type="PANTHER" id="PTHR42879:SF2">
    <property type="entry name" value="3-OXOACYL-[ACYL-CARRIER-PROTEIN] REDUCTASE FABG"/>
    <property type="match status" value="1"/>
</dbReference>
<dbReference type="PRINTS" id="PR00080">
    <property type="entry name" value="SDRFAMILY"/>
</dbReference>
<accession>A0A1M6DTK3</accession>
<dbReference type="Proteomes" id="UP000184292">
    <property type="component" value="Unassembled WGS sequence"/>
</dbReference>
<dbReference type="NCBIfam" id="TIGR01829">
    <property type="entry name" value="AcAcCoA_reduct"/>
    <property type="match status" value="1"/>
</dbReference>
<dbReference type="GO" id="GO:0042619">
    <property type="term" value="P:poly-hydroxybutyrate biosynthetic process"/>
    <property type="evidence" value="ECO:0007669"/>
    <property type="project" value="InterPro"/>
</dbReference>
<dbReference type="PANTHER" id="PTHR42879">
    <property type="entry name" value="3-OXOACYL-(ACYL-CARRIER-PROTEIN) REDUCTASE"/>
    <property type="match status" value="1"/>
</dbReference>
<dbReference type="InterPro" id="IPR011283">
    <property type="entry name" value="Acetoacetyl-CoA_reductase"/>
</dbReference>
<dbReference type="Gene3D" id="3.40.50.720">
    <property type="entry name" value="NAD(P)-binding Rossmann-like Domain"/>
    <property type="match status" value="1"/>
</dbReference>
<dbReference type="GO" id="GO:0005737">
    <property type="term" value="C:cytoplasm"/>
    <property type="evidence" value="ECO:0007669"/>
    <property type="project" value="InterPro"/>
</dbReference>
<dbReference type="InterPro" id="IPR036291">
    <property type="entry name" value="NAD(P)-bd_dom_sf"/>
</dbReference>
<keyword evidence="2" id="KW-0560">Oxidoreductase</keyword>
<dbReference type="STRING" id="1447782.SAMN05444417_1595"/>
<evidence type="ECO:0000313" key="5">
    <source>
        <dbReference type="Proteomes" id="UP000184292"/>
    </source>
</evidence>
<dbReference type="PRINTS" id="PR00081">
    <property type="entry name" value="GDHRDH"/>
</dbReference>
<dbReference type="OrthoDB" id="9804774at2"/>
<dbReference type="FunFam" id="3.40.50.720:FF:000173">
    <property type="entry name" value="3-oxoacyl-[acyl-carrier protein] reductase"/>
    <property type="match status" value="1"/>
</dbReference>
<protein>
    <submittedName>
        <fullName evidence="4">3-oxoacyl-[acyl-carrier-protein] reductase</fullName>
    </submittedName>
</protein>
<dbReference type="InterPro" id="IPR050259">
    <property type="entry name" value="SDR"/>
</dbReference>
<comment type="similarity">
    <text evidence="1">Belongs to the short-chain dehydrogenases/reductases (SDR) family.</text>
</comment>
<dbReference type="GO" id="GO:0032787">
    <property type="term" value="P:monocarboxylic acid metabolic process"/>
    <property type="evidence" value="ECO:0007669"/>
    <property type="project" value="UniProtKB-ARBA"/>
</dbReference>
<dbReference type="SUPFAM" id="SSF51735">
    <property type="entry name" value="NAD(P)-binding Rossmann-fold domains"/>
    <property type="match status" value="1"/>
</dbReference>
<dbReference type="PROSITE" id="PS00061">
    <property type="entry name" value="ADH_SHORT"/>
    <property type="match status" value="1"/>
</dbReference>
<dbReference type="InterPro" id="IPR002347">
    <property type="entry name" value="SDR_fam"/>
</dbReference>
<evidence type="ECO:0000256" key="1">
    <source>
        <dbReference type="ARBA" id="ARBA00006484"/>
    </source>
</evidence>
<dbReference type="NCBIfam" id="NF009466">
    <property type="entry name" value="PRK12826.1-2"/>
    <property type="match status" value="1"/>
</dbReference>
<evidence type="ECO:0000256" key="2">
    <source>
        <dbReference type="ARBA" id="ARBA00023002"/>
    </source>
</evidence>
<dbReference type="EMBL" id="FQYO01000003">
    <property type="protein sequence ID" value="SHI76597.1"/>
    <property type="molecule type" value="Genomic_DNA"/>
</dbReference>
<feature type="domain" description="Ketoreductase" evidence="3">
    <location>
        <begin position="3"/>
        <end position="183"/>
    </location>
</feature>
<dbReference type="Pfam" id="PF13561">
    <property type="entry name" value="adh_short_C2"/>
    <property type="match status" value="1"/>
</dbReference>
<evidence type="ECO:0000313" key="4">
    <source>
        <dbReference type="EMBL" id="SHI76597.1"/>
    </source>
</evidence>